<gene>
    <name evidence="2" type="ORF">MSSAC_2386</name>
</gene>
<evidence type="ECO:0000313" key="2">
    <source>
        <dbReference type="EMBL" id="AKB36976.1"/>
    </source>
</evidence>
<feature type="transmembrane region" description="Helical" evidence="1">
    <location>
        <begin position="56"/>
        <end position="75"/>
    </location>
</feature>
<evidence type="ECO:0000256" key="1">
    <source>
        <dbReference type="SAM" id="Phobius"/>
    </source>
</evidence>
<proteinExistence type="predicted"/>
<organism evidence="2 3">
    <name type="scientific">Methanosarcina siciliae C2J</name>
    <dbReference type="NCBI Taxonomy" id="1434118"/>
    <lineage>
        <taxon>Archaea</taxon>
        <taxon>Methanobacteriati</taxon>
        <taxon>Methanobacteriota</taxon>
        <taxon>Stenosarchaea group</taxon>
        <taxon>Methanomicrobia</taxon>
        <taxon>Methanosarcinales</taxon>
        <taxon>Methanosarcinaceae</taxon>
        <taxon>Methanosarcina</taxon>
    </lineage>
</organism>
<dbReference type="HOGENOM" id="CLU_2353258_0_0_2"/>
<keyword evidence="1" id="KW-0812">Transmembrane</keyword>
<dbReference type="Proteomes" id="UP000033123">
    <property type="component" value="Chromosome"/>
</dbReference>
<sequence length="96" mass="11105">MVNLSIVSIFKEEFQKEKEESNWSKSSVDYRFTVFQENLKVQFVETMKYLKSQVTVFDLVFFVSIVAFLVGYYMGYDCGFSSHSSTNLDIHSLKGG</sequence>
<accession>A0A0E3LDB4</accession>
<dbReference type="RefSeq" id="WP_048183044.1">
    <property type="nucleotide sequence ID" value="NZ_CP009508.1"/>
</dbReference>
<dbReference type="KEGG" id="msj:MSSAC_2386"/>
<reference evidence="2 3" key="1">
    <citation type="submission" date="2014-07" db="EMBL/GenBank/DDBJ databases">
        <title>Methanogenic archaea and the global carbon cycle.</title>
        <authorList>
            <person name="Henriksen J.R."/>
            <person name="Luke J."/>
            <person name="Reinhart S."/>
            <person name="Benedict M.N."/>
            <person name="Youngblut N.D."/>
            <person name="Metcalf M.E."/>
            <person name="Whitaker R.J."/>
            <person name="Metcalf W.W."/>
        </authorList>
    </citation>
    <scope>NUCLEOTIDE SEQUENCE [LARGE SCALE GENOMIC DNA]</scope>
    <source>
        <strain evidence="2 3">C2J</strain>
    </source>
</reference>
<dbReference type="AlphaFoldDB" id="A0A0E3LDB4"/>
<evidence type="ECO:0000313" key="3">
    <source>
        <dbReference type="Proteomes" id="UP000033123"/>
    </source>
</evidence>
<dbReference type="PATRIC" id="fig|1434118.4.peg.3076"/>
<dbReference type="EMBL" id="CP009508">
    <property type="protein sequence ID" value="AKB36976.1"/>
    <property type="molecule type" value="Genomic_DNA"/>
</dbReference>
<protein>
    <submittedName>
        <fullName evidence="2">Uncharacterized protein</fullName>
    </submittedName>
</protein>
<name>A0A0E3LDB4_9EURY</name>
<keyword evidence="1" id="KW-0472">Membrane</keyword>
<keyword evidence="1" id="KW-1133">Transmembrane helix</keyword>
<dbReference type="GeneID" id="24872020"/>